<feature type="compositionally biased region" description="Acidic residues" evidence="2">
    <location>
        <begin position="1077"/>
        <end position="1087"/>
    </location>
</feature>
<dbReference type="VEuPathDB" id="FungiDB:JI435_002380"/>
<evidence type="ECO:0000256" key="2">
    <source>
        <dbReference type="SAM" id="MobiDB-lite"/>
    </source>
</evidence>
<dbReference type="OMA" id="QHIGRLM"/>
<name>A0A7U2HT14_PHANO</name>
<dbReference type="RefSeq" id="XP_001790929.1">
    <property type="nucleotide sequence ID" value="XM_001790877.1"/>
</dbReference>
<organism evidence="3 4">
    <name type="scientific">Phaeosphaeria nodorum (strain SN15 / ATCC MYA-4574 / FGSC 10173)</name>
    <name type="common">Glume blotch fungus</name>
    <name type="synonym">Parastagonospora nodorum</name>
    <dbReference type="NCBI Taxonomy" id="321614"/>
    <lineage>
        <taxon>Eukaryota</taxon>
        <taxon>Fungi</taxon>
        <taxon>Dikarya</taxon>
        <taxon>Ascomycota</taxon>
        <taxon>Pezizomycotina</taxon>
        <taxon>Dothideomycetes</taxon>
        <taxon>Pleosporomycetidae</taxon>
        <taxon>Pleosporales</taxon>
        <taxon>Pleosporineae</taxon>
        <taxon>Phaeosphaeriaceae</taxon>
        <taxon>Parastagonospora</taxon>
    </lineage>
</organism>
<feature type="compositionally biased region" description="Low complexity" evidence="2">
    <location>
        <begin position="988"/>
        <end position="999"/>
    </location>
</feature>
<dbReference type="Proteomes" id="UP000663193">
    <property type="component" value="Chromosome 1"/>
</dbReference>
<dbReference type="Gene3D" id="1.10.287.1490">
    <property type="match status" value="1"/>
</dbReference>
<protein>
    <submittedName>
        <fullName evidence="3">Uncharacterized protein</fullName>
    </submittedName>
</protein>
<evidence type="ECO:0000313" key="3">
    <source>
        <dbReference type="EMBL" id="QRC90720.1"/>
    </source>
</evidence>
<feature type="compositionally biased region" description="Polar residues" evidence="2">
    <location>
        <begin position="934"/>
        <end position="943"/>
    </location>
</feature>
<feature type="coiled-coil region" evidence="1">
    <location>
        <begin position="582"/>
        <end position="669"/>
    </location>
</feature>
<feature type="region of interest" description="Disordered" evidence="2">
    <location>
        <begin position="883"/>
        <end position="1018"/>
    </location>
</feature>
<feature type="region of interest" description="Disordered" evidence="2">
    <location>
        <begin position="1056"/>
        <end position="1087"/>
    </location>
</feature>
<keyword evidence="1" id="KW-0175">Coiled coil</keyword>
<reference evidence="4" key="1">
    <citation type="journal article" date="2021" name="BMC Genomics">
        <title>Chromosome-level genome assembly and manually-curated proteome of model necrotroph Parastagonospora nodorum Sn15 reveals a genome-wide trove of candidate effector homologs, and redundancy of virulence-related functions within an accessory chromosome.</title>
        <authorList>
            <person name="Bertazzoni S."/>
            <person name="Jones D.A.B."/>
            <person name="Phan H.T."/>
            <person name="Tan K.-C."/>
            <person name="Hane J.K."/>
        </authorList>
    </citation>
    <scope>NUCLEOTIDE SEQUENCE [LARGE SCALE GENOMIC DNA]</scope>
    <source>
        <strain evidence="4">SN15 / ATCC MYA-4574 / FGSC 10173)</strain>
    </source>
</reference>
<dbReference type="AlphaFoldDB" id="A0A7U2HT14"/>
<keyword evidence="4" id="KW-1185">Reference proteome</keyword>
<dbReference type="OrthoDB" id="5332870at2759"/>
<dbReference type="EMBL" id="CP069023">
    <property type="protein sequence ID" value="QRC90720.1"/>
    <property type="molecule type" value="Genomic_DNA"/>
</dbReference>
<evidence type="ECO:0000313" key="4">
    <source>
        <dbReference type="Proteomes" id="UP000663193"/>
    </source>
</evidence>
<feature type="compositionally biased region" description="Low complexity" evidence="2">
    <location>
        <begin position="948"/>
        <end position="960"/>
    </location>
</feature>
<proteinExistence type="predicted"/>
<gene>
    <name evidence="3" type="ORF">JI435_002380</name>
</gene>
<accession>A0A7U2HT14</accession>
<sequence>MADIGPRLSLELTRIVSCRYPASLLHLAELLAHADVQTVRACIYERSPCEVSRLTALVCEALDLWPYTLGLILSLCQSPEFANTLLLHNPNLLDALLVKATSSPRGFDECADLCVLLLSRPLPASMILPASAQAFFLRVFENAKANIEASTLKPVYLMLNGACRDLLSLLPAARRENFDQALLYILRSNSISQNFMLMVWYFGIVLLTEYPSETGSSEGLYSSIEHAGATAPKQWTTASGRILFDASDKYKAINLTYLSVIYVTKGGEGVSYEDAIEGIRIAVCVLRCVDRKALRAWPTSSSNARNIFSKLPLKILRADIDPTIQLEASCFYAMMVGECNLPNELVSQYQRCLENTADVTDTGCLDETLLISLPLYSAQMQETTFQTLLTHILGACISPPGTRQLSNLKVLAERMTTAMTTCDSLRTKMLSAVSRSEAQRKIWEIVRTEPEQDVTCCAYGTALHQQMTVTTIALLLTLALTAQSAESRMPLALTTALVGKHTQLSHAPNQCTHSVSRPDLIPVSLFQQKSTPYTGQHLYDWRDRLKSDLDSQGSFQRDSVVRAVAQIVQDLETRCNTVEEPLRREKEKNHDLEQHVAKLNERIGSLEVQAADDRFHAEGLEDEKLIISEERDSLVAKLKDVESEADEAIRKAEEMLMQVREDYNAKEVELRSTRLTSEETIRALEKGSEDQHTALVQLRRDFTHAELERTALEEQLEALRHCLDDAEASLGEKIEMVHSQSKEIAQLNEQRTELELQLQGTETDLDTVTTQLSDLQVSHQELVQSSEEAYRNLERRYTGDLEAAIARAQLDREELNAKLQGAIDHAQRAETSLDATRGEVQQLQALIPPLEKQVQELTEFCSEQEEELEELRTIRRNVLATMGFASEPGTAGRSTSRGQKDAADPPAQTPRMSRVHRHRKPALQDSEEAPRASRGTQGATSTAMEFVANASFASSDSHSSQNGSTPKRRKPRPSFKIPAMQTPYTQKPVLSSRSVSKKLSPIKRSALRQLSPNRRHTTVGFTVSENEAECLREVRSGRKRRGSLAGVEEADFDMEDFLAGTPLTPGNFTAGTGRMPDEDDDATATEL</sequence>
<feature type="coiled-coil region" evidence="1">
    <location>
        <begin position="695"/>
        <end position="764"/>
    </location>
</feature>
<evidence type="ECO:0000256" key="1">
    <source>
        <dbReference type="SAM" id="Coils"/>
    </source>
</evidence>
<feature type="coiled-coil region" evidence="1">
    <location>
        <begin position="798"/>
        <end position="881"/>
    </location>
</feature>
<dbReference type="KEGG" id="pno:SNOG_00238"/>